<gene>
    <name evidence="1" type="ORF">BpHYR1_047591</name>
</gene>
<accession>A0A3M7QHV6</accession>
<evidence type="ECO:0000313" key="1">
    <source>
        <dbReference type="EMBL" id="RNA10621.1"/>
    </source>
</evidence>
<reference evidence="1 2" key="1">
    <citation type="journal article" date="2018" name="Sci. Rep.">
        <title>Genomic signatures of local adaptation to the degree of environmental predictability in rotifers.</title>
        <authorList>
            <person name="Franch-Gras L."/>
            <person name="Hahn C."/>
            <person name="Garcia-Roger E.M."/>
            <person name="Carmona M.J."/>
            <person name="Serra M."/>
            <person name="Gomez A."/>
        </authorList>
    </citation>
    <scope>NUCLEOTIDE SEQUENCE [LARGE SCALE GENOMIC DNA]</scope>
    <source>
        <strain evidence="1">HYR1</strain>
    </source>
</reference>
<organism evidence="1 2">
    <name type="scientific">Brachionus plicatilis</name>
    <name type="common">Marine rotifer</name>
    <name type="synonym">Brachionus muelleri</name>
    <dbReference type="NCBI Taxonomy" id="10195"/>
    <lineage>
        <taxon>Eukaryota</taxon>
        <taxon>Metazoa</taxon>
        <taxon>Spiralia</taxon>
        <taxon>Gnathifera</taxon>
        <taxon>Rotifera</taxon>
        <taxon>Eurotatoria</taxon>
        <taxon>Monogononta</taxon>
        <taxon>Pseudotrocha</taxon>
        <taxon>Ploima</taxon>
        <taxon>Brachionidae</taxon>
        <taxon>Brachionus</taxon>
    </lineage>
</organism>
<dbReference type="Proteomes" id="UP000276133">
    <property type="component" value="Unassembled WGS sequence"/>
</dbReference>
<comment type="caution">
    <text evidence="1">The sequence shown here is derived from an EMBL/GenBank/DDBJ whole genome shotgun (WGS) entry which is preliminary data.</text>
</comment>
<dbReference type="EMBL" id="REGN01006149">
    <property type="protein sequence ID" value="RNA10621.1"/>
    <property type="molecule type" value="Genomic_DNA"/>
</dbReference>
<evidence type="ECO:0000313" key="2">
    <source>
        <dbReference type="Proteomes" id="UP000276133"/>
    </source>
</evidence>
<dbReference type="AlphaFoldDB" id="A0A3M7QHV6"/>
<keyword evidence="2" id="KW-1185">Reference proteome</keyword>
<proteinExistence type="predicted"/>
<sequence>MILLMIICLSPFFDIKIRPECIIGPIRHSQIMTNRIQIDHDDRIDRIDQIDHDESFLHHDFMMKK</sequence>
<protein>
    <submittedName>
        <fullName evidence="1">Uncharacterized protein</fullName>
    </submittedName>
</protein>
<name>A0A3M7QHV6_BRAPC</name>